<reference evidence="2 3" key="1">
    <citation type="submission" date="2015-01" db="EMBL/GenBank/DDBJ databases">
        <title>Genome sequence of Jeotgalibacillus alimentarius.</title>
        <authorList>
            <person name="Goh K.M."/>
            <person name="Chan K.-G."/>
            <person name="Yaakop A.S."/>
            <person name="Ee R."/>
            <person name="Gan H.M."/>
            <person name="Chan C.S."/>
        </authorList>
    </citation>
    <scope>NUCLEOTIDE SEQUENCE [LARGE SCALE GENOMIC DNA]</scope>
    <source>
        <strain evidence="2 3">YKJ-13</strain>
    </source>
</reference>
<dbReference type="Proteomes" id="UP000031950">
    <property type="component" value="Unassembled WGS sequence"/>
</dbReference>
<evidence type="ECO:0000313" key="3">
    <source>
        <dbReference type="Proteomes" id="UP000031950"/>
    </source>
</evidence>
<evidence type="ECO:0000313" key="2">
    <source>
        <dbReference type="EMBL" id="KIL42792.1"/>
    </source>
</evidence>
<dbReference type="EMBL" id="JXRQ01000030">
    <property type="protein sequence ID" value="KIL42792.1"/>
    <property type="molecule type" value="Genomic_DNA"/>
</dbReference>
<dbReference type="InterPro" id="IPR056944">
    <property type="entry name" value="Tubby_C-like"/>
</dbReference>
<protein>
    <recommendedName>
        <fullName evidence="1">Tubby C-terminal domain-containing protein</fullName>
    </recommendedName>
</protein>
<dbReference type="RefSeq" id="WP_041123917.1">
    <property type="nucleotide sequence ID" value="NZ_JXRQ01000030.1"/>
</dbReference>
<dbReference type="STRING" id="135826.KP77_34220"/>
<organism evidence="2 3">
    <name type="scientific">Jeotgalibacillus alimentarius</name>
    <dbReference type="NCBI Taxonomy" id="135826"/>
    <lineage>
        <taxon>Bacteria</taxon>
        <taxon>Bacillati</taxon>
        <taxon>Bacillota</taxon>
        <taxon>Bacilli</taxon>
        <taxon>Bacillales</taxon>
        <taxon>Caryophanaceae</taxon>
        <taxon>Jeotgalibacillus</taxon>
    </lineage>
</organism>
<dbReference type="OrthoDB" id="2844056at2"/>
<dbReference type="PATRIC" id="fig|135826.4.peg.3399"/>
<dbReference type="AlphaFoldDB" id="A0A0C2V149"/>
<gene>
    <name evidence="2" type="ORF">KP77_34220</name>
</gene>
<feature type="domain" description="Tubby C-terminal" evidence="1">
    <location>
        <begin position="4"/>
        <end position="167"/>
    </location>
</feature>
<comment type="caution">
    <text evidence="2">The sequence shown here is derived from an EMBL/GenBank/DDBJ whole genome shotgun (WGS) entry which is preliminary data.</text>
</comment>
<keyword evidence="3" id="KW-1185">Reference proteome</keyword>
<name>A0A0C2V149_9BACL</name>
<dbReference type="Pfam" id="PF23728">
    <property type="entry name" value="Tubby_C_like"/>
    <property type="match status" value="1"/>
</dbReference>
<sequence length="171" mass="19988">MNTYKYQMPALTNSMEAISVKGIYNEEVYTIERFFQSKWQSVLTGIMPGFVTNVRVYRNGEAVAETIDAVKMFGRPRWEVNNLISDANFILQDKSMVKTHPRAIFYMDDTEYNIESDFGDKETRVYLEDELVLTMSYNKSLPPREMTLEFLRPDLNEAVFICLLHTYDIGF</sequence>
<accession>A0A0C2V149</accession>
<proteinExistence type="predicted"/>
<evidence type="ECO:0000259" key="1">
    <source>
        <dbReference type="Pfam" id="PF23728"/>
    </source>
</evidence>